<dbReference type="InterPro" id="IPR003593">
    <property type="entry name" value="AAA+_ATPase"/>
</dbReference>
<dbReference type="EMBL" id="RSAS01000529">
    <property type="protein sequence ID" value="RRR70367.1"/>
    <property type="molecule type" value="Genomic_DNA"/>
</dbReference>
<dbReference type="InterPro" id="IPR027417">
    <property type="entry name" value="P-loop_NTPase"/>
</dbReference>
<comment type="caution">
    <text evidence="2">The sequence shown here is derived from an EMBL/GenBank/DDBJ whole genome shotgun (WGS) entry which is preliminary data.</text>
</comment>
<dbReference type="Gene3D" id="3.10.590.10">
    <property type="entry name" value="ph1033 like domains"/>
    <property type="match status" value="1"/>
</dbReference>
<dbReference type="PANTHER" id="PTHR37291">
    <property type="entry name" value="5-METHYLCYTOSINE-SPECIFIC RESTRICTION ENZYME B"/>
    <property type="match status" value="1"/>
</dbReference>
<dbReference type="InterPro" id="IPR015947">
    <property type="entry name" value="PUA-like_sf"/>
</dbReference>
<dbReference type="InterPro" id="IPR000523">
    <property type="entry name" value="Mg_chelatse_chII-like_cat_dom"/>
</dbReference>
<dbReference type="InterPro" id="IPR052934">
    <property type="entry name" value="Methyl-DNA_Rec/Restrict_Enz"/>
</dbReference>
<reference evidence="2 3" key="1">
    <citation type="submission" date="2018-12" db="EMBL/GenBank/DDBJ databases">
        <title>Genome Sequence of Candidatus Viridilinea halotolerans isolated from saline sulfide-rich spring.</title>
        <authorList>
            <person name="Grouzdev D.S."/>
            <person name="Burganskaya E.I."/>
            <person name="Krutkina M.S."/>
            <person name="Sukhacheva M.V."/>
            <person name="Gorlenko V.M."/>
        </authorList>
    </citation>
    <scope>NUCLEOTIDE SEQUENCE [LARGE SCALE GENOMIC DNA]</scope>
    <source>
        <strain evidence="2">Chok-6</strain>
    </source>
</reference>
<dbReference type="SUPFAM" id="SSF52540">
    <property type="entry name" value="P-loop containing nucleoside triphosphate hydrolases"/>
    <property type="match status" value="1"/>
</dbReference>
<dbReference type="Pfam" id="PF01878">
    <property type="entry name" value="EVE"/>
    <property type="match status" value="1"/>
</dbReference>
<proteinExistence type="predicted"/>
<dbReference type="AlphaFoldDB" id="A0A426TXE3"/>
<dbReference type="SUPFAM" id="SSF88697">
    <property type="entry name" value="PUA domain-like"/>
    <property type="match status" value="1"/>
</dbReference>
<dbReference type="InterPro" id="IPR011704">
    <property type="entry name" value="ATPase_dyneun-rel_AAA"/>
</dbReference>
<dbReference type="InterPro" id="IPR002740">
    <property type="entry name" value="EVE_domain"/>
</dbReference>
<dbReference type="PANTHER" id="PTHR37291:SF1">
    <property type="entry name" value="TYPE IV METHYL-DIRECTED RESTRICTION ENZYME ECOKMCRB SUBUNIT"/>
    <property type="match status" value="1"/>
</dbReference>
<dbReference type="Gene3D" id="3.40.50.300">
    <property type="entry name" value="P-loop containing nucleotide triphosphate hydrolases"/>
    <property type="match status" value="1"/>
</dbReference>
<dbReference type="Pfam" id="PF01078">
    <property type="entry name" value="Mg_chelatase"/>
    <property type="match status" value="1"/>
</dbReference>
<protein>
    <submittedName>
        <fullName evidence="2">EVE domain-containing protein</fullName>
    </submittedName>
</protein>
<feature type="domain" description="AAA+ ATPase" evidence="1">
    <location>
        <begin position="589"/>
        <end position="804"/>
    </location>
</feature>
<dbReference type="Pfam" id="PF07728">
    <property type="entry name" value="AAA_5"/>
    <property type="match status" value="1"/>
</dbReference>
<sequence length="1023" mass="115665">MSNPTHPPAHTLTPLIEQFKDRYGSFESEHYLRAERTAKVRLAEHAADNLEQQQLRRLIENERFTEAAHLIRRTYQRPENNLLTNWERQPLENAPDEQLVRTLYALLYGDEPFAIRFTNWVALLSQWRPNCWPAATFFLMLTDPQRQIFVKPTPSRAMLVHLRSESHWAIRPDAAVYSQVLELAKHLHEELRPLGARDMIDVQSFLWMLQPEHERAWIFQSNPKYYDLPGALAAFRKFFWLVRQHDADLRIGDTVYLWEAGRDAGILAVATITSEPEMINGAELDRRFHRDPSRFKNTQQRVTFRIDRVLAQRLPRTELLAHPQLSKLSILQQPRGTNFNVSEQEAVAIEGMLAALPDAPKGGLMTDDSAAPPLEPLFPQEWEELTPIRDFVQVLEVRDYSASELHQAAGDLVAALTVEEFVDRLRWLRVLHRLDEDRYAVPDYARGDPRTVLCIMVLGLLIPCESGYLAPILTDIAAQQERLPRAGGWDRQQLRHWYRAAELVAAEQESEAAGTLDLQERSGNDRTTTIHNGLIAALGALRDGKRVPPVPAQAPLQQSAHLERCLAELAEELIIDPQVVRRVYRSLLAGRHVVLSGPPGTGKTELAQRLPKLLWREEATYGWVLNLEPDADPVQRIDLSFQGYATMLVTATEDWGVRDVVGGIGPQLDQDRRLSYSIQHGALTRAVLQHYAATQAGETLPPDGFTRCAYEEHGQRYRGVWLVIDEFTRAPVDAAFGSLLTTLSGGDRATLAVPMASGALSMVPLPPDFRIIGTLNSFDRHFLNQISEALKRRFDFIDVLPPSPQWYEREQSIATMRALRRMHANGFQQITADGKPQSYHWANLLSVTPDAQGYAILVGDAEAEAALTSLWRIFRVLRYFRQFGTAQLVALLTNLLTGHAIGMPWEEALDTALADVIADQLQVLTRDEQQVIEHFIALAGQGEPLVTKLQTMARVGRTNGRRAAMLCALRDAEIAYHGTSTLDPEGDQQLTVQQIERLFAPAEALSLPPSGEFLRRVRRLREG</sequence>
<dbReference type="GO" id="GO:0005524">
    <property type="term" value="F:ATP binding"/>
    <property type="evidence" value="ECO:0007669"/>
    <property type="project" value="InterPro"/>
</dbReference>
<dbReference type="SMART" id="SM00382">
    <property type="entry name" value="AAA"/>
    <property type="match status" value="1"/>
</dbReference>
<evidence type="ECO:0000313" key="3">
    <source>
        <dbReference type="Proteomes" id="UP000280307"/>
    </source>
</evidence>
<name>A0A426TXE3_9CHLR</name>
<organism evidence="2 3">
    <name type="scientific">Candidatus Viridilinea halotolerans</name>
    <dbReference type="NCBI Taxonomy" id="2491704"/>
    <lineage>
        <taxon>Bacteria</taxon>
        <taxon>Bacillati</taxon>
        <taxon>Chloroflexota</taxon>
        <taxon>Chloroflexia</taxon>
        <taxon>Chloroflexales</taxon>
        <taxon>Chloroflexineae</taxon>
        <taxon>Oscillochloridaceae</taxon>
        <taxon>Candidatus Viridilinea</taxon>
    </lineage>
</organism>
<dbReference type="GO" id="GO:0016887">
    <property type="term" value="F:ATP hydrolysis activity"/>
    <property type="evidence" value="ECO:0007669"/>
    <property type="project" value="InterPro"/>
</dbReference>
<evidence type="ECO:0000313" key="2">
    <source>
        <dbReference type="EMBL" id="RRR70367.1"/>
    </source>
</evidence>
<accession>A0A426TXE3</accession>
<gene>
    <name evidence="2" type="ORF">EI684_13455</name>
</gene>
<evidence type="ECO:0000259" key="1">
    <source>
        <dbReference type="SMART" id="SM00382"/>
    </source>
</evidence>
<dbReference type="Proteomes" id="UP000280307">
    <property type="component" value="Unassembled WGS sequence"/>
</dbReference>